<dbReference type="ExpressionAtlas" id="H2KYT9">
    <property type="expression patterns" value="baseline and differential"/>
</dbReference>
<dbReference type="Bgee" id="WBGene00015894">
    <property type="expression patterns" value="Expressed in embryo and 3 other cell types or tissues"/>
</dbReference>
<evidence type="ECO:0000313" key="10">
    <source>
        <dbReference type="Proteomes" id="UP000001940"/>
    </source>
</evidence>
<dbReference type="HOGENOM" id="CLU_018204_7_2_1"/>
<dbReference type="WormBase" id="C17C3.12a">
    <property type="protein sequence ID" value="CE34697"/>
    <property type="gene ID" value="WBGene00015894"/>
    <property type="gene designation" value="acdh-2"/>
</dbReference>
<dbReference type="PANTHER" id="PTHR43884:SF6">
    <property type="entry name" value="SHORT_BRANCHED CHAIN SPECIFIC ACYL-COA DEHYDROGENASE, MITOCHONDRIAL"/>
    <property type="match status" value="1"/>
</dbReference>
<dbReference type="Gene3D" id="1.20.140.10">
    <property type="entry name" value="Butyryl-CoA Dehydrogenase, subunit A, domain 3"/>
    <property type="match status" value="1"/>
</dbReference>
<dbReference type="GO" id="GO:0003995">
    <property type="term" value="F:acyl-CoA dehydrogenase activity"/>
    <property type="evidence" value="ECO:0007669"/>
    <property type="project" value="InterPro"/>
</dbReference>
<dbReference type="eggNOG" id="KOG0139">
    <property type="taxonomic scope" value="Eukaryota"/>
</dbReference>
<keyword evidence="10" id="KW-1185">Reference proteome</keyword>
<gene>
    <name evidence="9 11" type="primary">acdh-2</name>
    <name evidence="11" type="ORF">C17C3.12</name>
    <name evidence="9" type="ORF">CELE_C17C3.12</name>
</gene>
<accession>H2KYT9</accession>
<dbReference type="OrthoDB" id="10262177at2759"/>
<feature type="domain" description="Acyl-CoA dehydrogenase/oxidase C-terminal" evidence="6">
    <location>
        <begin position="259"/>
        <end position="308"/>
    </location>
</feature>
<dbReference type="SUPFAM" id="SSF56645">
    <property type="entry name" value="Acyl-CoA dehydrogenase NM domain-like"/>
    <property type="match status" value="1"/>
</dbReference>
<evidence type="ECO:0000313" key="11">
    <source>
        <dbReference type="WormBase" id="C17C3.12a"/>
    </source>
</evidence>
<protein>
    <submittedName>
        <fullName evidence="9">Short/branched chain specific acyl-CoA dehydrogenase, mitochondrial</fullName>
    </submittedName>
</protein>
<dbReference type="InterPro" id="IPR046373">
    <property type="entry name" value="Acyl-CoA_Oxase/DH_mid-dom_sf"/>
</dbReference>
<keyword evidence="4 5" id="KW-0274">FAD</keyword>
<dbReference type="CTD" id="173940"/>
<dbReference type="PROSITE" id="PS00072">
    <property type="entry name" value="ACYL_COA_DH_1"/>
    <property type="match status" value="1"/>
</dbReference>
<dbReference type="PeptideAtlas" id="H2KYT9"/>
<dbReference type="GO" id="GO:0050660">
    <property type="term" value="F:flavin adenine dinucleotide binding"/>
    <property type="evidence" value="ECO:0007669"/>
    <property type="project" value="InterPro"/>
</dbReference>
<comment type="cofactor">
    <cofactor evidence="1 5">
        <name>FAD</name>
        <dbReference type="ChEBI" id="CHEBI:57692"/>
    </cofactor>
</comment>
<dbReference type="AGR" id="WB:WBGene00015894"/>
<evidence type="ECO:0000259" key="8">
    <source>
        <dbReference type="Pfam" id="PF02771"/>
    </source>
</evidence>
<dbReference type="Pfam" id="PF02771">
    <property type="entry name" value="Acyl-CoA_dh_N"/>
    <property type="match status" value="1"/>
</dbReference>
<dbReference type="AlphaFoldDB" id="H2KYT9"/>
<dbReference type="InterPro" id="IPR009075">
    <property type="entry name" value="AcylCo_DH/oxidase_C"/>
</dbReference>
<comment type="similarity">
    <text evidence="2 5">Belongs to the acyl-CoA dehydrogenase family.</text>
</comment>
<feature type="domain" description="Acyl-CoA dehydrogenase/oxidase N-terminal" evidence="8">
    <location>
        <begin position="38"/>
        <end position="147"/>
    </location>
</feature>
<dbReference type="OMA" id="RTYLDDC"/>
<dbReference type="InterPro" id="IPR006089">
    <property type="entry name" value="Acyl-CoA_DH_CS"/>
</dbReference>
<evidence type="ECO:0000256" key="2">
    <source>
        <dbReference type="ARBA" id="ARBA00009347"/>
    </source>
</evidence>
<evidence type="ECO:0000256" key="5">
    <source>
        <dbReference type="RuleBase" id="RU362125"/>
    </source>
</evidence>
<dbReference type="InterPro" id="IPR036250">
    <property type="entry name" value="AcylCo_DH-like_C"/>
</dbReference>
<evidence type="ECO:0000256" key="4">
    <source>
        <dbReference type="ARBA" id="ARBA00022827"/>
    </source>
</evidence>
<dbReference type="Proteomes" id="UP000001940">
    <property type="component" value="Chromosome II"/>
</dbReference>
<dbReference type="FunFam" id="1.10.540.10:FF:000026">
    <property type="entry name" value="Acyl-CoA dehydrogenase medium chain"/>
    <property type="match status" value="1"/>
</dbReference>
<dbReference type="PhylomeDB" id="H2KYT9"/>
<evidence type="ECO:0000256" key="3">
    <source>
        <dbReference type="ARBA" id="ARBA00022630"/>
    </source>
</evidence>
<name>H2KYT9_CAEEL</name>
<evidence type="ECO:0000259" key="6">
    <source>
        <dbReference type="Pfam" id="PF00441"/>
    </source>
</evidence>
<dbReference type="FunFam" id="2.40.110.10:FF:000043">
    <property type="entry name" value="Acyl CoA DeHydrogenase"/>
    <property type="match status" value="1"/>
</dbReference>
<dbReference type="Gene3D" id="2.40.110.10">
    <property type="entry name" value="Butyryl-CoA Dehydrogenase, subunit A, domain 2"/>
    <property type="match status" value="1"/>
</dbReference>
<dbReference type="FunFam" id="1.20.140.10:FF:000086">
    <property type="entry name" value="Acyl CoA DeHydrogenase"/>
    <property type="match status" value="1"/>
</dbReference>
<evidence type="ECO:0000313" key="9">
    <source>
        <dbReference type="EMBL" id="CCD64843.1"/>
    </source>
</evidence>
<evidence type="ECO:0000259" key="7">
    <source>
        <dbReference type="Pfam" id="PF02770"/>
    </source>
</evidence>
<keyword evidence="5" id="KW-0560">Oxidoreductase</keyword>
<dbReference type="SMR" id="H2KYT9"/>
<dbReference type="Pfam" id="PF00441">
    <property type="entry name" value="Acyl-CoA_dh_1"/>
    <property type="match status" value="1"/>
</dbReference>
<evidence type="ECO:0007829" key="12">
    <source>
        <dbReference type="PeptideAtlas" id="H2KYT9"/>
    </source>
</evidence>
<dbReference type="PANTHER" id="PTHR43884">
    <property type="entry name" value="ACYL-COA DEHYDROGENASE"/>
    <property type="match status" value="1"/>
</dbReference>
<keyword evidence="12" id="KW-1267">Proteomics identification</keyword>
<dbReference type="InterPro" id="IPR013786">
    <property type="entry name" value="AcylCoA_DH/ox_N"/>
</dbReference>
<dbReference type="PaxDb" id="6239-C17C3.12a.1"/>
<proteinExistence type="evidence at protein level"/>
<dbReference type="InterPro" id="IPR009100">
    <property type="entry name" value="AcylCoA_DH/oxidase_NM_dom_sf"/>
</dbReference>
<dbReference type="RefSeq" id="NP_495066.2">
    <property type="nucleotide sequence ID" value="NM_062665.9"/>
</dbReference>
<keyword evidence="3 5" id="KW-0285">Flavoprotein</keyword>
<dbReference type="InterPro" id="IPR037069">
    <property type="entry name" value="AcylCoA_DH/ox_N_sf"/>
</dbReference>
<feature type="domain" description="Acyl-CoA oxidase/dehydrogenase middle" evidence="7">
    <location>
        <begin position="152"/>
        <end position="247"/>
    </location>
</feature>
<dbReference type="InterPro" id="IPR006091">
    <property type="entry name" value="Acyl-CoA_Oxase/DH_mid-dom"/>
</dbReference>
<dbReference type="Gene3D" id="1.10.540.10">
    <property type="entry name" value="Acyl-CoA dehydrogenase/oxidase, N-terminal domain"/>
    <property type="match status" value="1"/>
</dbReference>
<dbReference type="Pfam" id="PF02770">
    <property type="entry name" value="Acyl-CoA_dh_M"/>
    <property type="match status" value="1"/>
</dbReference>
<organism evidence="9 10">
    <name type="scientific">Caenorhabditis elegans</name>
    <dbReference type="NCBI Taxonomy" id="6239"/>
    <lineage>
        <taxon>Eukaryota</taxon>
        <taxon>Metazoa</taxon>
        <taxon>Ecdysozoa</taxon>
        <taxon>Nematoda</taxon>
        <taxon>Chromadorea</taxon>
        <taxon>Rhabditida</taxon>
        <taxon>Rhabditina</taxon>
        <taxon>Rhabditomorpha</taxon>
        <taxon>Rhabditoidea</taxon>
        <taxon>Rhabditidae</taxon>
        <taxon>Peloderinae</taxon>
        <taxon>Caenorhabditis</taxon>
    </lineage>
</organism>
<dbReference type="SUPFAM" id="SSF47203">
    <property type="entry name" value="Acyl-CoA dehydrogenase C-terminal domain-like"/>
    <property type="match status" value="1"/>
</dbReference>
<evidence type="ECO:0000256" key="1">
    <source>
        <dbReference type="ARBA" id="ARBA00001974"/>
    </source>
</evidence>
<dbReference type="GeneID" id="173940"/>
<sequence length="308" mass="34008">MFKVPRKLPISAISTFSTTGSISAQQQPRVFPLQHLNENEKKLVEKVKNFAQSSVKPLVREMDRDARINKQLLKKAFDLKLMGLKIDPKYGGSGVSFFELVLAVEELSKIDPAIALIMHLQNALVAPLIEEFGNEELKEKYLKKLCKDSVGAFALSEVVSGSDAFAMQTVAKKDGDHFILNGSKWGISNAPIADFFLVLANADPEKGYRGVTCFIVDRDHEGVVLGEQDDNLGMRAGTIAQVHLNSVRVPKTSIVGEYGKGYKYAIEVLNASRIVIGAQMVGLAQGCFDQTIPYLQERKQFGSRLIDF</sequence>
<dbReference type="EMBL" id="BX284602">
    <property type="protein sequence ID" value="CCD64843.1"/>
    <property type="molecule type" value="Genomic_DNA"/>
</dbReference>
<reference evidence="9 10" key="1">
    <citation type="journal article" date="1998" name="Science">
        <title>Genome sequence of the nematode C. elegans: a platform for investigating biology.</title>
        <authorList>
            <consortium name="The C. elegans sequencing consortium"/>
            <person name="Sulson J.E."/>
            <person name="Waterston R."/>
        </authorList>
    </citation>
    <scope>NUCLEOTIDE SEQUENCE [LARGE SCALE GENOMIC DNA]</scope>
    <source>
        <strain evidence="9 10">Bristol N2</strain>
    </source>
</reference>